<dbReference type="Proteomes" id="UP000688137">
    <property type="component" value="Unassembled WGS sequence"/>
</dbReference>
<keyword evidence="3" id="KW-1185">Reference proteome</keyword>
<dbReference type="AlphaFoldDB" id="A0A8S1N9G3"/>
<sequence length="512" mass="60873">MQQYDQDIEDDISDNTSYDESPFKRCMTAPPRPLTELEEFKRLREYQLLEKAHRLSSLLVQRDFHKYDLDNPEGQKGCKKFLQNLEKMCEAYDIKAESREYRNQFSKAYKILYTQDKLCYLTEILDSAQEGFPYLWVNSEKYSFTAEVLEAGSKLVEGFYRVQHVIRHMYTSTLQESPDFSISKIKLEIKFLLENFDETWVNFEKLYVKELMEIEAKARRFIFQAIAIDKDMQSIEIREKLRGKILVTSDHYIQLKTQFCKVIAKINSVANVEGKGRDDLGVNILLEAEGITRRVTKEQSKAVRTLADSIKTNFQKFREQMRKYESNIEMVDPQLKNNSELVDLLIEYETQWEKGLSYLLEPKKYTQLMLFSHIIETTAEKYIQFSEQLECRDSDIFVTIPCLIVLKHLENEDKNICKYFLPMLNDESSKIYMQFQELKENFLNFRNQHTKQYEYYNILEKKLLGIQQNDISEVETQQIDRIMQKIKLLSIEIQRYNVIEWNSFIDAAINNI</sequence>
<accession>A0A8S1N9G3</accession>
<proteinExistence type="predicted"/>
<feature type="compositionally biased region" description="Acidic residues" evidence="1">
    <location>
        <begin position="1"/>
        <end position="13"/>
    </location>
</feature>
<protein>
    <submittedName>
        <fullName evidence="2">Uncharacterized protein</fullName>
    </submittedName>
</protein>
<evidence type="ECO:0000313" key="3">
    <source>
        <dbReference type="Proteomes" id="UP000688137"/>
    </source>
</evidence>
<comment type="caution">
    <text evidence="2">The sequence shown here is derived from an EMBL/GenBank/DDBJ whole genome shotgun (WGS) entry which is preliminary data.</text>
</comment>
<gene>
    <name evidence="2" type="ORF">PPRIM_AZ9-3.1.T0840045</name>
</gene>
<dbReference type="OMA" id="RYNVIEW"/>
<dbReference type="EMBL" id="CAJJDM010000087">
    <property type="protein sequence ID" value="CAD8089647.1"/>
    <property type="molecule type" value="Genomic_DNA"/>
</dbReference>
<feature type="region of interest" description="Disordered" evidence="1">
    <location>
        <begin position="1"/>
        <end position="25"/>
    </location>
</feature>
<reference evidence="2" key="1">
    <citation type="submission" date="2021-01" db="EMBL/GenBank/DDBJ databases">
        <authorList>
            <consortium name="Genoscope - CEA"/>
            <person name="William W."/>
        </authorList>
    </citation>
    <scope>NUCLEOTIDE SEQUENCE</scope>
</reference>
<organism evidence="2 3">
    <name type="scientific">Paramecium primaurelia</name>
    <dbReference type="NCBI Taxonomy" id="5886"/>
    <lineage>
        <taxon>Eukaryota</taxon>
        <taxon>Sar</taxon>
        <taxon>Alveolata</taxon>
        <taxon>Ciliophora</taxon>
        <taxon>Intramacronucleata</taxon>
        <taxon>Oligohymenophorea</taxon>
        <taxon>Peniculida</taxon>
        <taxon>Parameciidae</taxon>
        <taxon>Paramecium</taxon>
    </lineage>
</organism>
<evidence type="ECO:0000256" key="1">
    <source>
        <dbReference type="SAM" id="MobiDB-lite"/>
    </source>
</evidence>
<name>A0A8S1N9G3_PARPR</name>
<evidence type="ECO:0000313" key="2">
    <source>
        <dbReference type="EMBL" id="CAD8089647.1"/>
    </source>
</evidence>